<dbReference type="Pfam" id="PF12704">
    <property type="entry name" value="MacB_PCD"/>
    <property type="match status" value="1"/>
</dbReference>
<evidence type="ECO:0000256" key="2">
    <source>
        <dbReference type="ARBA" id="ARBA00005236"/>
    </source>
</evidence>
<keyword evidence="4 7" id="KW-0812">Transmembrane</keyword>
<comment type="similarity">
    <text evidence="2">Belongs to the ABC-4 integral membrane protein family. LolC/E subfamily.</text>
</comment>
<dbReference type="AlphaFoldDB" id="A0A2T3P3E4"/>
<dbReference type="Proteomes" id="UP000240481">
    <property type="component" value="Unassembled WGS sequence"/>
</dbReference>
<evidence type="ECO:0000259" key="8">
    <source>
        <dbReference type="Pfam" id="PF02687"/>
    </source>
</evidence>
<organism evidence="10 11">
    <name type="scientific">Photobacterium swingsii</name>
    <dbReference type="NCBI Taxonomy" id="680026"/>
    <lineage>
        <taxon>Bacteria</taxon>
        <taxon>Pseudomonadati</taxon>
        <taxon>Pseudomonadota</taxon>
        <taxon>Gammaproteobacteria</taxon>
        <taxon>Vibrionales</taxon>
        <taxon>Vibrionaceae</taxon>
        <taxon>Photobacterium</taxon>
    </lineage>
</organism>
<dbReference type="GO" id="GO:0098797">
    <property type="term" value="C:plasma membrane protein complex"/>
    <property type="evidence" value="ECO:0007669"/>
    <property type="project" value="TreeGrafter"/>
</dbReference>
<dbReference type="GO" id="GO:0044874">
    <property type="term" value="P:lipoprotein localization to outer membrane"/>
    <property type="evidence" value="ECO:0007669"/>
    <property type="project" value="TreeGrafter"/>
</dbReference>
<keyword evidence="11" id="KW-1185">Reference proteome</keyword>
<dbReference type="EMBL" id="PYLZ01000010">
    <property type="protein sequence ID" value="PSW23017.1"/>
    <property type="molecule type" value="Genomic_DNA"/>
</dbReference>
<dbReference type="PANTHER" id="PTHR30489">
    <property type="entry name" value="LIPOPROTEIN-RELEASING SYSTEM TRANSMEMBRANE PROTEIN LOLE"/>
    <property type="match status" value="1"/>
</dbReference>
<dbReference type="RefSeq" id="WP_107302935.1">
    <property type="nucleotide sequence ID" value="NZ_AP024853.1"/>
</dbReference>
<feature type="transmembrane region" description="Helical" evidence="7">
    <location>
        <begin position="319"/>
        <end position="352"/>
    </location>
</feature>
<evidence type="ECO:0000256" key="7">
    <source>
        <dbReference type="SAM" id="Phobius"/>
    </source>
</evidence>
<dbReference type="InterPro" id="IPR025857">
    <property type="entry name" value="MacB_PCD"/>
</dbReference>
<gene>
    <name evidence="10" type="ORF">C9I94_17720</name>
</gene>
<evidence type="ECO:0000256" key="6">
    <source>
        <dbReference type="ARBA" id="ARBA00023136"/>
    </source>
</evidence>
<feature type="domain" description="ABC3 transporter permease C-terminal" evidence="8">
    <location>
        <begin position="278"/>
        <end position="406"/>
    </location>
</feature>
<dbReference type="InterPro" id="IPR003838">
    <property type="entry name" value="ABC3_permease_C"/>
</dbReference>
<evidence type="ECO:0000256" key="3">
    <source>
        <dbReference type="ARBA" id="ARBA00022475"/>
    </source>
</evidence>
<evidence type="ECO:0000256" key="5">
    <source>
        <dbReference type="ARBA" id="ARBA00022989"/>
    </source>
</evidence>
<keyword evidence="6 7" id="KW-0472">Membrane</keyword>
<dbReference type="OrthoDB" id="9770036at2"/>
<dbReference type="PANTHER" id="PTHR30489:SF0">
    <property type="entry name" value="LIPOPROTEIN-RELEASING SYSTEM TRANSMEMBRANE PROTEIN LOLE"/>
    <property type="match status" value="1"/>
</dbReference>
<evidence type="ECO:0000313" key="10">
    <source>
        <dbReference type="EMBL" id="PSW23017.1"/>
    </source>
</evidence>
<reference evidence="10 11" key="1">
    <citation type="submission" date="2018-01" db="EMBL/GenBank/DDBJ databases">
        <title>Whole genome sequencing of Histamine producing bacteria.</title>
        <authorList>
            <person name="Butler K."/>
        </authorList>
    </citation>
    <scope>NUCLEOTIDE SEQUENCE [LARGE SCALE GENOMIC DNA]</scope>
    <source>
        <strain evidence="10 11">DSM 24669</strain>
    </source>
</reference>
<feature type="transmembrane region" description="Helical" evidence="7">
    <location>
        <begin position="372"/>
        <end position="399"/>
    </location>
</feature>
<keyword evidence="3" id="KW-1003">Cell membrane</keyword>
<proteinExistence type="inferred from homology"/>
<comment type="caution">
    <text evidence="10">The sequence shown here is derived from an EMBL/GenBank/DDBJ whole genome shotgun (WGS) entry which is preliminary data.</text>
</comment>
<dbReference type="InterPro" id="IPR051447">
    <property type="entry name" value="Lipoprotein-release_system"/>
</dbReference>
<keyword evidence="5 7" id="KW-1133">Transmembrane helix</keyword>
<dbReference type="Pfam" id="PF02687">
    <property type="entry name" value="FtsX"/>
    <property type="match status" value="1"/>
</dbReference>
<protein>
    <submittedName>
        <fullName evidence="10">ABC transporter permease</fullName>
    </submittedName>
</protein>
<evidence type="ECO:0000313" key="11">
    <source>
        <dbReference type="Proteomes" id="UP000240481"/>
    </source>
</evidence>
<evidence type="ECO:0000256" key="1">
    <source>
        <dbReference type="ARBA" id="ARBA00004651"/>
    </source>
</evidence>
<sequence>MLVKLAWRNLWRQKRRTVLTASALALALFLSLLMRGFQEGSYANNIDNAARFYTGLIQLQNSDYVESQSIDDLLPASATFIQPAKQHANISQILPRIESFALSASGDKSKGVMVLGVLPEQEDAYSGIASKLSQGEFLTQVDDQVLIGEGLARYYNITVGDEIVLYGQGYQGQTAAGLYRIKGILHFPVSQLDNQLVYMPLAQAQVLYSTGEQVTSWVLHTKELAGLPQTEQDLQLAYDVMTSQASGGRPLDVVVRDWQDLSPEMAQQILLDRAGGLFLMYILYGVVGFGLFATLMMMTLERQREFGVMLATGMLRSRLLQLISIESLLIGLLGIALGVLTALPILLWFSAFPIELTGETGKMMLEMGYEPIIPVLINSALFLDQIQIVLILLVLCLLYPMWRTYRLCLVDALKGGAHGH</sequence>
<comment type="subcellular location">
    <subcellularLocation>
        <location evidence="1">Cell membrane</location>
        <topology evidence="1">Multi-pass membrane protein</topology>
    </subcellularLocation>
</comment>
<name>A0A2T3P3E4_9GAMM</name>
<feature type="transmembrane region" description="Helical" evidence="7">
    <location>
        <begin position="278"/>
        <end position="298"/>
    </location>
</feature>
<feature type="domain" description="MacB-like periplasmic core" evidence="9">
    <location>
        <begin position="17"/>
        <end position="235"/>
    </location>
</feature>
<accession>A0A2T3P3E4</accession>
<evidence type="ECO:0000256" key="4">
    <source>
        <dbReference type="ARBA" id="ARBA00022692"/>
    </source>
</evidence>
<evidence type="ECO:0000259" key="9">
    <source>
        <dbReference type="Pfam" id="PF12704"/>
    </source>
</evidence>